<dbReference type="Proteomes" id="UP001642540">
    <property type="component" value="Unassembled WGS sequence"/>
</dbReference>
<name>A0ABP1PNS4_9HEXA</name>
<protein>
    <recommendedName>
        <fullName evidence="4">Cytochrome P450</fullName>
    </recommendedName>
</protein>
<evidence type="ECO:0000313" key="3">
    <source>
        <dbReference type="Proteomes" id="UP001642540"/>
    </source>
</evidence>
<keyword evidence="3" id="KW-1185">Reference proteome</keyword>
<sequence>MVLIVLIIILGYVIWYIRDQKQCEGAPPGPVRFPSLGNIIQVAVQSSIPPLALYKLSRIYGDVMSVRIGLIDFGMK</sequence>
<keyword evidence="1" id="KW-0560">Oxidoreductase</keyword>
<comment type="caution">
    <text evidence="2">The sequence shown here is derived from an EMBL/GenBank/DDBJ whole genome shotgun (WGS) entry which is preliminary data.</text>
</comment>
<dbReference type="SUPFAM" id="SSF48264">
    <property type="entry name" value="Cytochrome P450"/>
    <property type="match status" value="1"/>
</dbReference>
<reference evidence="2 3" key="1">
    <citation type="submission" date="2024-08" db="EMBL/GenBank/DDBJ databases">
        <authorList>
            <person name="Cucini C."/>
            <person name="Frati F."/>
        </authorList>
    </citation>
    <scope>NUCLEOTIDE SEQUENCE [LARGE SCALE GENOMIC DNA]</scope>
</reference>
<gene>
    <name evidence="2" type="ORF">ODALV1_LOCUS185</name>
</gene>
<organism evidence="2 3">
    <name type="scientific">Orchesella dallaii</name>
    <dbReference type="NCBI Taxonomy" id="48710"/>
    <lineage>
        <taxon>Eukaryota</taxon>
        <taxon>Metazoa</taxon>
        <taxon>Ecdysozoa</taxon>
        <taxon>Arthropoda</taxon>
        <taxon>Hexapoda</taxon>
        <taxon>Collembola</taxon>
        <taxon>Entomobryomorpha</taxon>
        <taxon>Entomobryoidea</taxon>
        <taxon>Orchesellidae</taxon>
        <taxon>Orchesellinae</taxon>
        <taxon>Orchesella</taxon>
    </lineage>
</organism>
<evidence type="ECO:0000256" key="1">
    <source>
        <dbReference type="ARBA" id="ARBA00023033"/>
    </source>
</evidence>
<evidence type="ECO:0008006" key="4">
    <source>
        <dbReference type="Google" id="ProtNLM"/>
    </source>
</evidence>
<keyword evidence="1" id="KW-0503">Monooxygenase</keyword>
<proteinExistence type="predicted"/>
<dbReference type="InterPro" id="IPR036396">
    <property type="entry name" value="Cyt_P450_sf"/>
</dbReference>
<accession>A0ABP1PNS4</accession>
<dbReference type="EMBL" id="CAXLJM020000001">
    <property type="protein sequence ID" value="CAL8068262.1"/>
    <property type="molecule type" value="Genomic_DNA"/>
</dbReference>
<evidence type="ECO:0000313" key="2">
    <source>
        <dbReference type="EMBL" id="CAL8068262.1"/>
    </source>
</evidence>